<dbReference type="Proteomes" id="UP001280581">
    <property type="component" value="Unassembled WGS sequence"/>
</dbReference>
<evidence type="ECO:0000256" key="1">
    <source>
        <dbReference type="ARBA" id="ARBA00022630"/>
    </source>
</evidence>
<feature type="compositionally biased region" description="Basic and acidic residues" evidence="4">
    <location>
        <begin position="538"/>
        <end position="547"/>
    </location>
</feature>
<evidence type="ECO:0000313" key="6">
    <source>
        <dbReference type="EMBL" id="KAK3203646.1"/>
    </source>
</evidence>
<dbReference type="GO" id="GO:0005634">
    <property type="term" value="C:nucleus"/>
    <property type="evidence" value="ECO:0007669"/>
    <property type="project" value="TreeGrafter"/>
</dbReference>
<evidence type="ECO:0000313" key="7">
    <source>
        <dbReference type="Proteomes" id="UP001280581"/>
    </source>
</evidence>
<dbReference type="PROSITE" id="PS50113">
    <property type="entry name" value="PAC"/>
    <property type="match status" value="1"/>
</dbReference>
<feature type="region of interest" description="Disordered" evidence="4">
    <location>
        <begin position="1"/>
        <end position="22"/>
    </location>
</feature>
<accession>A0AAN6RFF4</accession>
<evidence type="ECO:0000256" key="2">
    <source>
        <dbReference type="ARBA" id="ARBA00022643"/>
    </source>
</evidence>
<feature type="compositionally biased region" description="Polar residues" evidence="4">
    <location>
        <begin position="680"/>
        <end position="693"/>
    </location>
</feature>
<feature type="compositionally biased region" description="Polar residues" evidence="4">
    <location>
        <begin position="518"/>
        <end position="536"/>
    </location>
</feature>
<comment type="caution">
    <text evidence="6">The sequence shown here is derived from an EMBL/GenBank/DDBJ whole genome shotgun (WGS) entry which is preliminary data.</text>
</comment>
<dbReference type="AlphaFoldDB" id="A0AAN6RFF4"/>
<keyword evidence="2" id="KW-0288">FMN</keyword>
<sequence length="770" mass="85190">MNNDHLGHTRQKPSSPTLPPTTCSWLHTPPYIHSFPRHKKGAMGHPGPEGYISNNFSQIDSANSIQDFQHHAKADSLGQENGFGHDATEKRSSTDNLNRYSVDELTAYDLNPPPPTVSDSNAELLASRLWSPEHLDVILKDSRQSQSFRSFLQNYHPHLASTLTRYLEAQKALAAIRYANALAATVSSTGDPDARRSSRPSSARNDAAIVDTHFENFSRKTMDELVAEALPIYITYRMVILVTECLVKDVTRTNSPFMRELVEGLAEVYCMSDPNQPDNPLVFASEAMMRRISDALQNGQESNEVILNYRRDGSPFLNLVMTAPLTDQRGNVRYFIGAQIDITRLLEGGRGLESFKQLLDQQREVSIRAQYDAFTDNRPSLRMLHELGDLLDDEEASVVRQRRTRRFRGSMSSIDSISPRGSPVGRRYIGTEELSENSTWPPPKFGPQGRLPGVYQNYILVRPYPSLRIIFTSPALRIPGLSQSKLMDRIGGPQHIRGGLLDAFAQGSSVTAKISWLTQSSNSSPNNRSGDASPTATHEPESHIESRPRWIHCTPLLGSDSKPGVYMIVMVDKEEITGALNARLATIPVVRSVDLTRETWPQRPVSGVGTSAAKLSTNKLYADYLRREGSSASERPSSRRQTPSRNRTSLEEDIRMGRVNSGLARVAPDPRAGTPYTELASGQGSSRVQTPTSPYRPYGAGELALPFRSHPASRQSIRERESEDDELAPPQMGASHGYNASMDTGAPTPPRQRSTTAEINYANENGGEGA</sequence>
<dbReference type="Gene3D" id="3.30.450.20">
    <property type="entry name" value="PAS domain"/>
    <property type="match status" value="1"/>
</dbReference>
<feature type="compositionally biased region" description="Polar residues" evidence="4">
    <location>
        <begin position="630"/>
        <end position="647"/>
    </location>
</feature>
<keyword evidence="3" id="KW-0157">Chromophore</keyword>
<dbReference type="InterPro" id="IPR000014">
    <property type="entry name" value="PAS"/>
</dbReference>
<evidence type="ECO:0000256" key="4">
    <source>
        <dbReference type="SAM" id="MobiDB-lite"/>
    </source>
</evidence>
<keyword evidence="7" id="KW-1185">Reference proteome</keyword>
<protein>
    <recommendedName>
        <fullName evidence="5">PAC domain-containing protein</fullName>
    </recommendedName>
</protein>
<dbReference type="InterPro" id="IPR000700">
    <property type="entry name" value="PAS-assoc_C"/>
</dbReference>
<feature type="domain" description="PAC" evidence="5">
    <location>
        <begin position="301"/>
        <end position="354"/>
    </location>
</feature>
<dbReference type="PANTHER" id="PTHR47429">
    <property type="entry name" value="PROTEIN TWIN LOV 1"/>
    <property type="match status" value="1"/>
</dbReference>
<dbReference type="PANTHER" id="PTHR47429:SF9">
    <property type="entry name" value="PAS DOMAIN-CONTAINING PROTEIN"/>
    <property type="match status" value="1"/>
</dbReference>
<gene>
    <name evidence="6" type="ORF">GRF29_106g221016</name>
</gene>
<feature type="region of interest" description="Disordered" evidence="4">
    <location>
        <begin position="627"/>
        <end position="770"/>
    </location>
</feature>
<dbReference type="SUPFAM" id="SSF55785">
    <property type="entry name" value="PYP-like sensor domain (PAS domain)"/>
    <property type="match status" value="1"/>
</dbReference>
<reference evidence="6 7" key="1">
    <citation type="submission" date="2021-02" db="EMBL/GenBank/DDBJ databases">
        <title>Genome assembly of Pseudopithomyces chartarum.</title>
        <authorList>
            <person name="Jauregui R."/>
            <person name="Singh J."/>
            <person name="Voisey C."/>
        </authorList>
    </citation>
    <scope>NUCLEOTIDE SEQUENCE [LARGE SCALE GENOMIC DNA]</scope>
    <source>
        <strain evidence="6 7">AGR01</strain>
    </source>
</reference>
<dbReference type="EMBL" id="WVTA01000010">
    <property type="protein sequence ID" value="KAK3203646.1"/>
    <property type="molecule type" value="Genomic_DNA"/>
</dbReference>
<proteinExistence type="predicted"/>
<dbReference type="InterPro" id="IPR035965">
    <property type="entry name" value="PAS-like_dom_sf"/>
</dbReference>
<organism evidence="6 7">
    <name type="scientific">Pseudopithomyces chartarum</name>
    <dbReference type="NCBI Taxonomy" id="1892770"/>
    <lineage>
        <taxon>Eukaryota</taxon>
        <taxon>Fungi</taxon>
        <taxon>Dikarya</taxon>
        <taxon>Ascomycota</taxon>
        <taxon>Pezizomycotina</taxon>
        <taxon>Dothideomycetes</taxon>
        <taxon>Pleosporomycetidae</taxon>
        <taxon>Pleosporales</taxon>
        <taxon>Massarineae</taxon>
        <taxon>Didymosphaeriaceae</taxon>
        <taxon>Pseudopithomyces</taxon>
    </lineage>
</organism>
<keyword evidence="1" id="KW-0285">Flavoprotein</keyword>
<evidence type="ECO:0000256" key="3">
    <source>
        <dbReference type="ARBA" id="ARBA00022991"/>
    </source>
</evidence>
<evidence type="ECO:0000259" key="5">
    <source>
        <dbReference type="PROSITE" id="PS50113"/>
    </source>
</evidence>
<dbReference type="InterPro" id="IPR001610">
    <property type="entry name" value="PAC"/>
</dbReference>
<dbReference type="Pfam" id="PF13426">
    <property type="entry name" value="PAS_9"/>
    <property type="match status" value="1"/>
</dbReference>
<dbReference type="SMART" id="SM00086">
    <property type="entry name" value="PAC"/>
    <property type="match status" value="1"/>
</dbReference>
<name>A0AAN6RFF4_9PLEO</name>
<feature type="region of interest" description="Disordered" evidence="4">
    <location>
        <begin position="518"/>
        <end position="547"/>
    </location>
</feature>